<keyword evidence="2" id="KW-0479">Metal-binding</keyword>
<dbReference type="SFLD" id="SFLDG01067">
    <property type="entry name" value="SPASM/twitch_domain_containing"/>
    <property type="match status" value="1"/>
</dbReference>
<dbReference type="GO" id="GO:0003824">
    <property type="term" value="F:catalytic activity"/>
    <property type="evidence" value="ECO:0007669"/>
    <property type="project" value="InterPro"/>
</dbReference>
<gene>
    <name evidence="6" type="ORF">bsdcttw_26530</name>
</gene>
<dbReference type="PANTHER" id="PTHR11228:SF7">
    <property type="entry name" value="PQQA PEPTIDE CYCLASE"/>
    <property type="match status" value="1"/>
</dbReference>
<dbReference type="InterPro" id="IPR058240">
    <property type="entry name" value="rSAM_sf"/>
</dbReference>
<sequence length="330" mass="38062">MEYLPIKTLYLEVTHACNQHCRHCYLDGGMHHKPLEMSTEQIKHIIKEFSEQGGNYIIITGGEPIVRTDIFEILSFIENLGIPVSFASNSLAMTPERLEKLAQFNCLDTYFTSILGGNAKEHEKIAGRDSYDKVLKALRFFDKKEIATYVQITLANEYIPEIKDIAKQLLSEYNCMVKFTPIGSLGVKSKDETHRNQELIVPKVKFKEFLEEVEALKIKYPGRIDDSNIKNYDQIKRMIVENSENKLYSLSYGFLAVRPNGDMSFSCNMGNPYTFGKAYESIKIPMDEKLLQYIEIIKAAEQQVLQDSIRNVVETEELVDYYIKSYKMKH</sequence>
<organism evidence="6 7">
    <name type="scientific">Anaerocolumna chitinilytica</name>
    <dbReference type="NCBI Taxonomy" id="1727145"/>
    <lineage>
        <taxon>Bacteria</taxon>
        <taxon>Bacillati</taxon>
        <taxon>Bacillota</taxon>
        <taxon>Clostridia</taxon>
        <taxon>Lachnospirales</taxon>
        <taxon>Lachnospiraceae</taxon>
        <taxon>Anaerocolumna</taxon>
    </lineage>
</organism>
<accession>A0A7I8DMR2</accession>
<dbReference type="SFLD" id="SFLDS00029">
    <property type="entry name" value="Radical_SAM"/>
    <property type="match status" value="1"/>
</dbReference>
<dbReference type="PROSITE" id="PS51918">
    <property type="entry name" value="RADICAL_SAM"/>
    <property type="match status" value="1"/>
</dbReference>
<dbReference type="AlphaFoldDB" id="A0A7I8DMR2"/>
<name>A0A7I8DMR2_9FIRM</name>
<proteinExistence type="predicted"/>
<reference evidence="6 7" key="1">
    <citation type="submission" date="2020-08" db="EMBL/GenBank/DDBJ databases">
        <title>Draft genome sequencing of an Anaerocolumna strain isolated from anoxic soil subjected to BSD treatment.</title>
        <authorList>
            <person name="Uek A."/>
            <person name="Tonouchi A."/>
        </authorList>
    </citation>
    <scope>NUCLEOTIDE SEQUENCE [LARGE SCALE GENOMIC DNA]</scope>
    <source>
        <strain evidence="6 7">CTTW</strain>
    </source>
</reference>
<dbReference type="Pfam" id="PF04055">
    <property type="entry name" value="Radical_SAM"/>
    <property type="match status" value="1"/>
</dbReference>
<evidence type="ECO:0000259" key="5">
    <source>
        <dbReference type="PROSITE" id="PS51918"/>
    </source>
</evidence>
<reference evidence="6 7" key="2">
    <citation type="submission" date="2020-08" db="EMBL/GenBank/DDBJ databases">
        <authorList>
            <person name="Ueki A."/>
            <person name="Tonouchi A."/>
        </authorList>
    </citation>
    <scope>NUCLEOTIDE SEQUENCE [LARGE SCALE GENOMIC DNA]</scope>
    <source>
        <strain evidence="6 7">CTTW</strain>
    </source>
</reference>
<keyword evidence="1" id="KW-0949">S-adenosyl-L-methionine</keyword>
<dbReference type="RefSeq" id="WP_185255363.1">
    <property type="nucleotide sequence ID" value="NZ_AP023368.1"/>
</dbReference>
<keyword evidence="3" id="KW-0408">Iron</keyword>
<evidence type="ECO:0000313" key="7">
    <source>
        <dbReference type="Proteomes" id="UP000515703"/>
    </source>
</evidence>
<dbReference type="Gene3D" id="3.20.20.70">
    <property type="entry name" value="Aldolase class I"/>
    <property type="match status" value="1"/>
</dbReference>
<dbReference type="KEGG" id="acht:bsdcttw_26530"/>
<dbReference type="SUPFAM" id="SSF102114">
    <property type="entry name" value="Radical SAM enzymes"/>
    <property type="match status" value="1"/>
</dbReference>
<evidence type="ECO:0000256" key="1">
    <source>
        <dbReference type="ARBA" id="ARBA00022691"/>
    </source>
</evidence>
<evidence type="ECO:0000256" key="2">
    <source>
        <dbReference type="ARBA" id="ARBA00022723"/>
    </source>
</evidence>
<dbReference type="EMBL" id="AP023368">
    <property type="protein sequence ID" value="BCJ99612.1"/>
    <property type="molecule type" value="Genomic_DNA"/>
</dbReference>
<protein>
    <recommendedName>
        <fullName evidence="5">Radical SAM core domain-containing protein</fullName>
    </recommendedName>
</protein>
<dbReference type="CDD" id="cd01335">
    <property type="entry name" value="Radical_SAM"/>
    <property type="match status" value="1"/>
</dbReference>
<evidence type="ECO:0000313" key="6">
    <source>
        <dbReference type="EMBL" id="BCJ99612.1"/>
    </source>
</evidence>
<dbReference type="InterPro" id="IPR007197">
    <property type="entry name" value="rSAM"/>
</dbReference>
<dbReference type="PANTHER" id="PTHR11228">
    <property type="entry name" value="RADICAL SAM DOMAIN PROTEIN"/>
    <property type="match status" value="1"/>
</dbReference>
<feature type="domain" description="Radical SAM core" evidence="5">
    <location>
        <begin position="3"/>
        <end position="223"/>
    </location>
</feature>
<keyword evidence="7" id="KW-1185">Reference proteome</keyword>
<keyword evidence="4" id="KW-0411">Iron-sulfur</keyword>
<dbReference type="GO" id="GO:0046872">
    <property type="term" value="F:metal ion binding"/>
    <property type="evidence" value="ECO:0007669"/>
    <property type="project" value="UniProtKB-KW"/>
</dbReference>
<dbReference type="InterPro" id="IPR050377">
    <property type="entry name" value="Radical_SAM_PqqE_MftC-like"/>
</dbReference>
<dbReference type="Proteomes" id="UP000515703">
    <property type="component" value="Chromosome"/>
</dbReference>
<evidence type="ECO:0000256" key="3">
    <source>
        <dbReference type="ARBA" id="ARBA00023004"/>
    </source>
</evidence>
<dbReference type="GO" id="GO:0051536">
    <property type="term" value="F:iron-sulfur cluster binding"/>
    <property type="evidence" value="ECO:0007669"/>
    <property type="project" value="UniProtKB-KW"/>
</dbReference>
<dbReference type="InterPro" id="IPR013785">
    <property type="entry name" value="Aldolase_TIM"/>
</dbReference>
<evidence type="ECO:0000256" key="4">
    <source>
        <dbReference type="ARBA" id="ARBA00023014"/>
    </source>
</evidence>